<accession>A0A0C2TRT7</accession>
<protein>
    <submittedName>
        <fullName evidence="2">Uncharacterized protein</fullName>
    </submittedName>
</protein>
<name>A0A0C2TRT7_AMAMK</name>
<keyword evidence="1" id="KW-0175">Coiled coil</keyword>
<dbReference type="Proteomes" id="UP000054549">
    <property type="component" value="Unassembled WGS sequence"/>
</dbReference>
<dbReference type="OrthoDB" id="3036856at2759"/>
<organism evidence="2 3">
    <name type="scientific">Amanita muscaria (strain Koide BX008)</name>
    <dbReference type="NCBI Taxonomy" id="946122"/>
    <lineage>
        <taxon>Eukaryota</taxon>
        <taxon>Fungi</taxon>
        <taxon>Dikarya</taxon>
        <taxon>Basidiomycota</taxon>
        <taxon>Agaricomycotina</taxon>
        <taxon>Agaricomycetes</taxon>
        <taxon>Agaricomycetidae</taxon>
        <taxon>Agaricales</taxon>
        <taxon>Pluteineae</taxon>
        <taxon>Amanitaceae</taxon>
        <taxon>Amanita</taxon>
    </lineage>
</organism>
<dbReference type="InParanoid" id="A0A0C2TRT7"/>
<keyword evidence="3" id="KW-1185">Reference proteome</keyword>
<evidence type="ECO:0000256" key="1">
    <source>
        <dbReference type="SAM" id="Coils"/>
    </source>
</evidence>
<evidence type="ECO:0000313" key="3">
    <source>
        <dbReference type="Proteomes" id="UP000054549"/>
    </source>
</evidence>
<dbReference type="AlphaFoldDB" id="A0A0C2TRT7"/>
<dbReference type="HOGENOM" id="CLU_828932_0_0_1"/>
<reference evidence="2 3" key="1">
    <citation type="submission" date="2014-04" db="EMBL/GenBank/DDBJ databases">
        <title>Evolutionary Origins and Diversification of the Mycorrhizal Mutualists.</title>
        <authorList>
            <consortium name="DOE Joint Genome Institute"/>
            <consortium name="Mycorrhizal Genomics Consortium"/>
            <person name="Kohler A."/>
            <person name="Kuo A."/>
            <person name="Nagy L.G."/>
            <person name="Floudas D."/>
            <person name="Copeland A."/>
            <person name="Barry K.W."/>
            <person name="Cichocki N."/>
            <person name="Veneault-Fourrey C."/>
            <person name="LaButti K."/>
            <person name="Lindquist E.A."/>
            <person name="Lipzen A."/>
            <person name="Lundell T."/>
            <person name="Morin E."/>
            <person name="Murat C."/>
            <person name="Riley R."/>
            <person name="Ohm R."/>
            <person name="Sun H."/>
            <person name="Tunlid A."/>
            <person name="Henrissat B."/>
            <person name="Grigoriev I.V."/>
            <person name="Hibbett D.S."/>
            <person name="Martin F."/>
        </authorList>
    </citation>
    <scope>NUCLEOTIDE SEQUENCE [LARGE SCALE GENOMIC DNA]</scope>
    <source>
        <strain evidence="2 3">Koide BX008</strain>
    </source>
</reference>
<evidence type="ECO:0000313" key="2">
    <source>
        <dbReference type="EMBL" id="KIL69979.1"/>
    </source>
</evidence>
<gene>
    <name evidence="2" type="ORF">M378DRAFT_157225</name>
</gene>
<feature type="coiled-coil region" evidence="1">
    <location>
        <begin position="192"/>
        <end position="219"/>
    </location>
</feature>
<dbReference type="EMBL" id="KN818225">
    <property type="protein sequence ID" value="KIL69979.1"/>
    <property type="molecule type" value="Genomic_DNA"/>
</dbReference>
<sequence>MFFSHSTVFGIYSRRALMTVVLRVYEALESLFSFLYHHQLELGLYPMIVLSSWWFLHAQGDPPTTSEQGQNEYSTCRPDSGSIQVNDASKQAVRYCQTLPSQSSIGEESIPRTNSDLSVGTVPKLSQVNLRNIQPKTSFLELRLNDISNRSLNDSIWATPTKTFIESDKTPTQKSYSQEMNQVQVQRGAPLNENELCSNQAVRAEKSNLEEKMKAFERKNMGISPCLAGSLQVPQNGPRMRRNRSYPRLRHSVLTWWAGVEQDQAAGQEPPTEPQNRSDLEEASNCSVCEVIQPWDSWSAATHNLRSANDQNNTRTKSRRIFTNFDPAIMTLKDT</sequence>
<proteinExistence type="predicted"/>